<dbReference type="AlphaFoldDB" id="A0A562QMP7"/>
<keyword evidence="3" id="KW-1185">Reference proteome</keyword>
<feature type="transmembrane region" description="Helical" evidence="1">
    <location>
        <begin position="138"/>
        <end position="160"/>
    </location>
</feature>
<gene>
    <name evidence="2" type="ORF">IQ10_01345</name>
</gene>
<keyword evidence="1" id="KW-0472">Membrane</keyword>
<name>A0A562QMP7_9BACI</name>
<reference evidence="2 3" key="1">
    <citation type="journal article" date="2015" name="Stand. Genomic Sci.">
        <title>Genomic Encyclopedia of Bacterial and Archaeal Type Strains, Phase III: the genomes of soil and plant-associated and newly described type strains.</title>
        <authorList>
            <person name="Whitman W.B."/>
            <person name="Woyke T."/>
            <person name="Klenk H.P."/>
            <person name="Zhou Y."/>
            <person name="Lilburn T.G."/>
            <person name="Beck B.J."/>
            <person name="De Vos P."/>
            <person name="Vandamme P."/>
            <person name="Eisen J.A."/>
            <person name="Garrity G."/>
            <person name="Hugenholtz P."/>
            <person name="Kyrpides N.C."/>
        </authorList>
    </citation>
    <scope>NUCLEOTIDE SEQUENCE [LARGE SCALE GENOMIC DNA]</scope>
    <source>
        <strain evidence="2 3">CGMCC 1.10116</strain>
    </source>
</reference>
<feature type="transmembrane region" description="Helical" evidence="1">
    <location>
        <begin position="225"/>
        <end position="242"/>
    </location>
</feature>
<feature type="transmembrane region" description="Helical" evidence="1">
    <location>
        <begin position="172"/>
        <end position="190"/>
    </location>
</feature>
<keyword evidence="1" id="KW-1133">Transmembrane helix</keyword>
<sequence length="243" mass="27475">MQISAFAFAIILACMHIFAKNMHFIQITPRSRFLSLGGGVSVGYVFLHILPELKEHQESIEHHGILLSYLEHHAYLLAMLGLILFYALEKAAKESQRKNHQDTGENQPTKRIFWLHISLFSFYNGLIGYLLIHRDSEGLLSLILYVIAMALHFIVVDYGLRTHHKVIYNRIGRFLLALAVLMGWAIGVITEIPESVLALFFAFLSGAIILNVLKEELPEDRESSTWAFSLGAIGYIALLLLIS</sequence>
<comment type="caution">
    <text evidence="2">The sequence shown here is derived from an EMBL/GenBank/DDBJ whole genome shotgun (WGS) entry which is preliminary data.</text>
</comment>
<dbReference type="RefSeq" id="WP_144449685.1">
    <property type="nucleotide sequence ID" value="NZ_VLKZ01000003.1"/>
</dbReference>
<feature type="transmembrane region" description="Helical" evidence="1">
    <location>
        <begin position="113"/>
        <end position="132"/>
    </location>
</feature>
<feature type="transmembrane region" description="Helical" evidence="1">
    <location>
        <begin position="196"/>
        <end position="213"/>
    </location>
</feature>
<evidence type="ECO:0000256" key="1">
    <source>
        <dbReference type="SAM" id="Phobius"/>
    </source>
</evidence>
<accession>A0A562QMP7</accession>
<organism evidence="2 3">
    <name type="scientific">Halalkalibacter nanhaiisediminis</name>
    <dbReference type="NCBI Taxonomy" id="688079"/>
    <lineage>
        <taxon>Bacteria</taxon>
        <taxon>Bacillati</taxon>
        <taxon>Bacillota</taxon>
        <taxon>Bacilli</taxon>
        <taxon>Bacillales</taxon>
        <taxon>Bacillaceae</taxon>
        <taxon>Halalkalibacter</taxon>
    </lineage>
</organism>
<evidence type="ECO:0000313" key="2">
    <source>
        <dbReference type="EMBL" id="TWI58014.1"/>
    </source>
</evidence>
<feature type="transmembrane region" description="Helical" evidence="1">
    <location>
        <begin position="74"/>
        <end position="92"/>
    </location>
</feature>
<dbReference type="OrthoDB" id="21325at2"/>
<protein>
    <submittedName>
        <fullName evidence="2">ZIP Zinc transporter</fullName>
    </submittedName>
</protein>
<keyword evidence="1" id="KW-0812">Transmembrane</keyword>
<evidence type="ECO:0000313" key="3">
    <source>
        <dbReference type="Proteomes" id="UP000315711"/>
    </source>
</evidence>
<dbReference type="Proteomes" id="UP000315711">
    <property type="component" value="Unassembled WGS sequence"/>
</dbReference>
<dbReference type="EMBL" id="VLKZ01000003">
    <property type="protein sequence ID" value="TWI58014.1"/>
    <property type="molecule type" value="Genomic_DNA"/>
</dbReference>
<proteinExistence type="predicted"/>